<dbReference type="Proteomes" id="UP000190872">
    <property type="component" value="Unassembled WGS sequence"/>
</dbReference>
<reference evidence="2 3" key="1">
    <citation type="submission" date="2017-02" db="EMBL/GenBank/DDBJ databases">
        <title>Draft genome sequence of Streptococcus mitis CCUG 61082.</title>
        <authorList>
            <person name="Salva-Serra F."/>
            <person name="Engstrom-Jakobsson H."/>
            <person name="Thorell K."/>
            <person name="Jaen-Luchoro D."/>
            <person name="Gonzales-Siles L."/>
            <person name="Karlsson R."/>
            <person name="Gomila M."/>
            <person name="Yazdan S."/>
            <person name="Boulund F."/>
            <person name="Johnning A."/>
            <person name="Engstrand L."/>
            <person name="Kristiansson E."/>
            <person name="Moore E."/>
        </authorList>
    </citation>
    <scope>NUCLEOTIDE SEQUENCE [LARGE SCALE GENOMIC DNA]</scope>
    <source>
        <strain evidence="2 3">CCUG 61082</strain>
    </source>
</reference>
<organism evidence="2 3">
    <name type="scientific">Streptococcus mitis</name>
    <dbReference type="NCBI Taxonomy" id="28037"/>
    <lineage>
        <taxon>Bacteria</taxon>
        <taxon>Bacillati</taxon>
        <taxon>Bacillota</taxon>
        <taxon>Bacilli</taxon>
        <taxon>Lactobacillales</taxon>
        <taxon>Streptococcaceae</taxon>
        <taxon>Streptococcus</taxon>
        <taxon>Streptococcus mitis group</taxon>
    </lineage>
</organism>
<sequence length="98" mass="11601">MSFGKNKTIIKLEMMMHKARKEFTVSNLHSKIKIMKKKTIAIIQCILYLIAPYIALQLCRMNRSIVTDKLFFIFLILLTISFWFSIWKLEKALDNDSQ</sequence>
<evidence type="ECO:0000313" key="2">
    <source>
        <dbReference type="EMBL" id="OOR79273.1"/>
    </source>
</evidence>
<feature type="transmembrane region" description="Helical" evidence="1">
    <location>
        <begin position="70"/>
        <end position="89"/>
    </location>
</feature>
<feature type="transmembrane region" description="Helical" evidence="1">
    <location>
        <begin position="39"/>
        <end position="58"/>
    </location>
</feature>
<comment type="caution">
    <text evidence="2">The sequence shown here is derived from an EMBL/GenBank/DDBJ whole genome shotgun (WGS) entry which is preliminary data.</text>
</comment>
<evidence type="ECO:0000256" key="1">
    <source>
        <dbReference type="SAM" id="Phobius"/>
    </source>
</evidence>
<accession>A0A1S9Z720</accession>
<keyword evidence="1" id="KW-0472">Membrane</keyword>
<gene>
    <name evidence="2" type="ORF">B0179_09430</name>
</gene>
<keyword evidence="1" id="KW-0812">Transmembrane</keyword>
<protein>
    <submittedName>
        <fullName evidence="2">Uncharacterized protein</fullName>
    </submittedName>
</protein>
<name>A0A1S9Z720_STRMT</name>
<dbReference type="AlphaFoldDB" id="A0A1S9Z720"/>
<dbReference type="EMBL" id="MUXS01000018">
    <property type="protein sequence ID" value="OOR79273.1"/>
    <property type="molecule type" value="Genomic_DNA"/>
</dbReference>
<keyword evidence="1" id="KW-1133">Transmembrane helix</keyword>
<evidence type="ECO:0000313" key="3">
    <source>
        <dbReference type="Proteomes" id="UP000190872"/>
    </source>
</evidence>
<proteinExistence type="predicted"/>